<accession>A0AAD7JWX9</accession>
<sequence length="118" mass="13680">LPPELMSLIFLFCLPDDEFIFPDPSSAPLLLCRICRQWRHIALAMPGLWASLFLHMGRFFPMFPNFKEPALADLAAFFCQWISNARSLPLSFRVDDYPKYDDWEPGPTKAEYRSVIGH</sequence>
<feature type="non-terminal residue" evidence="1">
    <location>
        <position position="1"/>
    </location>
</feature>
<evidence type="ECO:0000313" key="1">
    <source>
        <dbReference type="EMBL" id="KAJ7772037.1"/>
    </source>
</evidence>
<organism evidence="1 2">
    <name type="scientific">Mycena maculata</name>
    <dbReference type="NCBI Taxonomy" id="230809"/>
    <lineage>
        <taxon>Eukaryota</taxon>
        <taxon>Fungi</taxon>
        <taxon>Dikarya</taxon>
        <taxon>Basidiomycota</taxon>
        <taxon>Agaricomycotina</taxon>
        <taxon>Agaricomycetes</taxon>
        <taxon>Agaricomycetidae</taxon>
        <taxon>Agaricales</taxon>
        <taxon>Marasmiineae</taxon>
        <taxon>Mycenaceae</taxon>
        <taxon>Mycena</taxon>
    </lineage>
</organism>
<gene>
    <name evidence="1" type="ORF">DFH07DRAFT_734295</name>
</gene>
<dbReference type="Proteomes" id="UP001215280">
    <property type="component" value="Unassembled WGS sequence"/>
</dbReference>
<keyword evidence="2" id="KW-1185">Reference proteome</keyword>
<proteinExistence type="predicted"/>
<evidence type="ECO:0008006" key="3">
    <source>
        <dbReference type="Google" id="ProtNLM"/>
    </source>
</evidence>
<dbReference type="AlphaFoldDB" id="A0AAD7JWX9"/>
<protein>
    <recommendedName>
        <fullName evidence="3">F-box domain-containing protein</fullName>
    </recommendedName>
</protein>
<comment type="caution">
    <text evidence="1">The sequence shown here is derived from an EMBL/GenBank/DDBJ whole genome shotgun (WGS) entry which is preliminary data.</text>
</comment>
<name>A0AAD7JWX9_9AGAR</name>
<dbReference type="EMBL" id="JARJLG010000020">
    <property type="protein sequence ID" value="KAJ7772037.1"/>
    <property type="molecule type" value="Genomic_DNA"/>
</dbReference>
<evidence type="ECO:0000313" key="2">
    <source>
        <dbReference type="Proteomes" id="UP001215280"/>
    </source>
</evidence>
<reference evidence="1" key="1">
    <citation type="submission" date="2023-03" db="EMBL/GenBank/DDBJ databases">
        <title>Massive genome expansion in bonnet fungi (Mycena s.s.) driven by repeated elements and novel gene families across ecological guilds.</title>
        <authorList>
            <consortium name="Lawrence Berkeley National Laboratory"/>
            <person name="Harder C.B."/>
            <person name="Miyauchi S."/>
            <person name="Viragh M."/>
            <person name="Kuo A."/>
            <person name="Thoen E."/>
            <person name="Andreopoulos B."/>
            <person name="Lu D."/>
            <person name="Skrede I."/>
            <person name="Drula E."/>
            <person name="Henrissat B."/>
            <person name="Morin E."/>
            <person name="Kohler A."/>
            <person name="Barry K."/>
            <person name="LaButti K."/>
            <person name="Morin E."/>
            <person name="Salamov A."/>
            <person name="Lipzen A."/>
            <person name="Mereny Z."/>
            <person name="Hegedus B."/>
            <person name="Baldrian P."/>
            <person name="Stursova M."/>
            <person name="Weitz H."/>
            <person name="Taylor A."/>
            <person name="Grigoriev I.V."/>
            <person name="Nagy L.G."/>
            <person name="Martin F."/>
            <person name="Kauserud H."/>
        </authorList>
    </citation>
    <scope>NUCLEOTIDE SEQUENCE</scope>
    <source>
        <strain evidence="1">CBHHK188m</strain>
    </source>
</reference>